<comment type="subcellular location">
    <subcellularLocation>
        <location evidence="1 7">Cell membrane</location>
        <topology evidence="1 7">Multi-pass membrane protein</topology>
    </subcellularLocation>
</comment>
<dbReference type="KEGG" id="abra:BN85302830"/>
<evidence type="ECO:0000259" key="8">
    <source>
        <dbReference type="PROSITE" id="PS50928"/>
    </source>
</evidence>
<evidence type="ECO:0000256" key="6">
    <source>
        <dbReference type="ARBA" id="ARBA00023136"/>
    </source>
</evidence>
<evidence type="ECO:0000256" key="1">
    <source>
        <dbReference type="ARBA" id="ARBA00004651"/>
    </source>
</evidence>
<comment type="similarity">
    <text evidence="7">Belongs to the binding-protein-dependent transport system permease family.</text>
</comment>
<dbReference type="SUPFAM" id="SSF161098">
    <property type="entry name" value="MetI-like"/>
    <property type="match status" value="1"/>
</dbReference>
<keyword evidence="3" id="KW-1003">Cell membrane</keyword>
<keyword evidence="4 7" id="KW-0812">Transmembrane</keyword>
<dbReference type="EMBL" id="FO681348">
    <property type="protein sequence ID" value="CCV65304.1"/>
    <property type="molecule type" value="Genomic_DNA"/>
</dbReference>
<dbReference type="GO" id="GO:0005886">
    <property type="term" value="C:plasma membrane"/>
    <property type="evidence" value="ECO:0007669"/>
    <property type="project" value="UniProtKB-SubCell"/>
</dbReference>
<feature type="domain" description="ABC transmembrane type-1" evidence="8">
    <location>
        <begin position="70"/>
        <end position="282"/>
    </location>
</feature>
<dbReference type="InterPro" id="IPR051393">
    <property type="entry name" value="ABC_transporter_permease"/>
</dbReference>
<dbReference type="PANTHER" id="PTHR30193">
    <property type="entry name" value="ABC TRANSPORTER PERMEASE PROTEIN"/>
    <property type="match status" value="1"/>
</dbReference>
<dbReference type="PROSITE" id="PS50928">
    <property type="entry name" value="ABC_TM1"/>
    <property type="match status" value="1"/>
</dbReference>
<feature type="transmembrane region" description="Helical" evidence="7">
    <location>
        <begin position="7"/>
        <end position="29"/>
    </location>
</feature>
<dbReference type="InterPro" id="IPR035906">
    <property type="entry name" value="MetI-like_sf"/>
</dbReference>
<sequence length="294" mass="33498">MVGEKKWVPYVLLLPWVIGFIVFKLYPFINSFYMSLFKRIRGMVEFVGFQNYIDLFDKDSTWGELFMNSIKVTGIYVFVTVPLILIVSLLVAYILSKKIKGVGLFRTAYYIPTVLGANIAVVILWRYIFEYNGLINQFLMIFGLKPISWLGTGWGAMTSIVALRVWQFGSTMLIFLNALKNVPESLYEAATIDGASKTSQFVRITLPMITPIILFNGVMRLVDSFQVFNGPQLITQGGPSDSTRVINMLIYQVAFSGSNDLYTGSAMSWILFVIIMIFTVGIFRSSKYWVYYQD</sequence>
<dbReference type="CDD" id="cd06261">
    <property type="entry name" value="TM_PBP2"/>
    <property type="match status" value="1"/>
</dbReference>
<keyword evidence="2 7" id="KW-0813">Transport</keyword>
<evidence type="ECO:0000256" key="2">
    <source>
        <dbReference type="ARBA" id="ARBA00022448"/>
    </source>
</evidence>
<proteinExistence type="inferred from homology"/>
<name>U4KSP6_9MOLU</name>
<feature type="transmembrane region" description="Helical" evidence="7">
    <location>
        <begin position="107"/>
        <end position="127"/>
    </location>
</feature>
<evidence type="ECO:0000256" key="5">
    <source>
        <dbReference type="ARBA" id="ARBA00022989"/>
    </source>
</evidence>
<dbReference type="Pfam" id="PF00528">
    <property type="entry name" value="BPD_transp_1"/>
    <property type="match status" value="1"/>
</dbReference>
<keyword evidence="6 7" id="KW-0472">Membrane</keyword>
<dbReference type="InterPro" id="IPR000515">
    <property type="entry name" value="MetI-like"/>
</dbReference>
<gene>
    <name evidence="9" type="primary">ugpA</name>
    <name evidence="9" type="ORF">BN85302830</name>
</gene>
<reference evidence="9 10" key="1">
    <citation type="journal article" date="2013" name="J. Mol. Microbiol. Biotechnol.">
        <title>Analysis of the Complete Genomes of Acholeplasma brassicae , A. palmae and A. laidlawii and Their Comparison to the Obligate Parasites from ' Candidatus Phytoplasma'.</title>
        <authorList>
            <person name="Kube M."/>
            <person name="Siewert C."/>
            <person name="Migdoll A.M."/>
            <person name="Duduk B."/>
            <person name="Holz S."/>
            <person name="Rabus R."/>
            <person name="Seemuller E."/>
            <person name="Mitrovic J."/>
            <person name="Muller I."/>
            <person name="Buttner C."/>
            <person name="Reinhardt R."/>
        </authorList>
    </citation>
    <scope>NUCLEOTIDE SEQUENCE [LARGE SCALE GENOMIC DNA]</scope>
    <source>
        <strain evidence="10">0502</strain>
    </source>
</reference>
<dbReference type="Gene3D" id="1.10.3720.10">
    <property type="entry name" value="MetI-like"/>
    <property type="match status" value="1"/>
</dbReference>
<feature type="transmembrane region" description="Helical" evidence="7">
    <location>
        <begin position="75"/>
        <end position="95"/>
    </location>
</feature>
<dbReference type="STRING" id="61635.BN85302830"/>
<feature type="transmembrane region" description="Helical" evidence="7">
    <location>
        <begin position="266"/>
        <end position="283"/>
    </location>
</feature>
<evidence type="ECO:0000256" key="4">
    <source>
        <dbReference type="ARBA" id="ARBA00022692"/>
    </source>
</evidence>
<dbReference type="Proteomes" id="UP000032737">
    <property type="component" value="Chromosome"/>
</dbReference>
<dbReference type="GO" id="GO:0055085">
    <property type="term" value="P:transmembrane transport"/>
    <property type="evidence" value="ECO:0007669"/>
    <property type="project" value="InterPro"/>
</dbReference>
<evidence type="ECO:0000256" key="7">
    <source>
        <dbReference type="RuleBase" id="RU363032"/>
    </source>
</evidence>
<evidence type="ECO:0000313" key="10">
    <source>
        <dbReference type="Proteomes" id="UP000032737"/>
    </source>
</evidence>
<evidence type="ECO:0000313" key="9">
    <source>
        <dbReference type="EMBL" id="CCV65304.1"/>
    </source>
</evidence>
<keyword evidence="9" id="KW-0762">Sugar transport</keyword>
<organism evidence="9 10">
    <name type="scientific">Acholeplasma brassicae</name>
    <dbReference type="NCBI Taxonomy" id="61635"/>
    <lineage>
        <taxon>Bacteria</taxon>
        <taxon>Bacillati</taxon>
        <taxon>Mycoplasmatota</taxon>
        <taxon>Mollicutes</taxon>
        <taxon>Acholeplasmatales</taxon>
        <taxon>Acholeplasmataceae</taxon>
        <taxon>Acholeplasma</taxon>
    </lineage>
</organism>
<dbReference type="PANTHER" id="PTHR30193:SF1">
    <property type="entry name" value="ABC TRANSPORTER PERMEASE PROTEIN YESP-RELATED"/>
    <property type="match status" value="1"/>
</dbReference>
<dbReference type="OrthoDB" id="42615at2"/>
<dbReference type="AlphaFoldDB" id="U4KSP6"/>
<evidence type="ECO:0000256" key="3">
    <source>
        <dbReference type="ARBA" id="ARBA00022475"/>
    </source>
</evidence>
<feature type="transmembrane region" description="Helical" evidence="7">
    <location>
        <begin position="201"/>
        <end position="222"/>
    </location>
</feature>
<keyword evidence="10" id="KW-1185">Reference proteome</keyword>
<protein>
    <submittedName>
        <fullName evidence="9">ABC-type sugar transport systems, permease component</fullName>
    </submittedName>
</protein>
<dbReference type="RefSeq" id="WP_030004166.1">
    <property type="nucleotide sequence ID" value="NC_022549.1"/>
</dbReference>
<dbReference type="HOGENOM" id="CLU_016047_0_2_14"/>
<accession>U4KSP6</accession>
<keyword evidence="5 7" id="KW-1133">Transmembrane helix</keyword>